<evidence type="ECO:0000256" key="1">
    <source>
        <dbReference type="ARBA" id="ARBA00010688"/>
    </source>
</evidence>
<comment type="similarity">
    <text evidence="1">Belongs to the carbohydrate kinase PfkB family.</text>
</comment>
<dbReference type="InterPro" id="IPR011611">
    <property type="entry name" value="PfkB_dom"/>
</dbReference>
<dbReference type="EMBL" id="ABQC02000022">
    <property type="protein sequence ID" value="EDY94813.1"/>
    <property type="molecule type" value="Genomic_DNA"/>
</dbReference>
<dbReference type="PANTHER" id="PTHR43085:SF57">
    <property type="entry name" value="CARBOHYDRATE KINASE PFKB DOMAIN-CONTAINING PROTEIN"/>
    <property type="match status" value="1"/>
</dbReference>
<evidence type="ECO:0000256" key="2">
    <source>
        <dbReference type="ARBA" id="ARBA00022679"/>
    </source>
</evidence>
<gene>
    <name evidence="5" type="ORF">BACPLE_02650</name>
</gene>
<dbReference type="GO" id="GO:0016301">
    <property type="term" value="F:kinase activity"/>
    <property type="evidence" value="ECO:0007669"/>
    <property type="project" value="UniProtKB-KW"/>
</dbReference>
<feature type="domain" description="Carbohydrate kinase PfkB" evidence="4">
    <location>
        <begin position="16"/>
        <end position="292"/>
    </location>
</feature>
<dbReference type="Pfam" id="PF00294">
    <property type="entry name" value="PfkB"/>
    <property type="match status" value="1"/>
</dbReference>
<keyword evidence="3 5" id="KW-0418">Kinase</keyword>
<dbReference type="InterPro" id="IPR050306">
    <property type="entry name" value="PfkB_Carbo_kinase"/>
</dbReference>
<comment type="caution">
    <text evidence="5">The sequence shown here is derived from an EMBL/GenBank/DDBJ whole genome shotgun (WGS) entry which is preliminary data.</text>
</comment>
<proteinExistence type="inferred from homology"/>
<organism evidence="5 6">
    <name type="scientific">Phocaeicola plebeius (strain DSM 17135 / JCM 12973 / CCUG 54634 / M2)</name>
    <name type="common">Bacteroides plebeius</name>
    <dbReference type="NCBI Taxonomy" id="484018"/>
    <lineage>
        <taxon>Bacteria</taxon>
        <taxon>Pseudomonadati</taxon>
        <taxon>Bacteroidota</taxon>
        <taxon>Bacteroidia</taxon>
        <taxon>Bacteroidales</taxon>
        <taxon>Bacteroidaceae</taxon>
        <taxon>Phocaeicola</taxon>
    </lineage>
</organism>
<sequence length="315" mass="35432">MRIFADAFKEILNYMNDICCIGHITLDKIVTPKQTTYMPGGTSYYFSHGIRRLKDFKNYKLVTAVAPSEYGIIEEMRKEGLQVEVLPSRHTVYFENTYEENQDNRSQRVLAKADPFTADALKDENAHIFHLGSLLADDFPLEVVKELAQKGTLAVDAQGYLRKVEGEHVFPVDWHEKKKALKYIDILKVNEHEAEVLTGFKDPEKAAKQLAQWGVKEVLLTLGSLGSLIYAEGKFYKIPAYAPKEVVDATGCGDTYVLGYLYMRNKGASYAEAGCFAAAMSTIKLEKSGPFSGTEEEVWHILKSNKQKPEVLVAQ</sequence>
<dbReference type="Proteomes" id="UP000003452">
    <property type="component" value="Unassembled WGS sequence"/>
</dbReference>
<evidence type="ECO:0000313" key="5">
    <source>
        <dbReference type="EMBL" id="EDY94813.1"/>
    </source>
</evidence>
<protein>
    <submittedName>
        <fullName evidence="5">Kinase, PfkB family</fullName>
    </submittedName>
</protein>
<evidence type="ECO:0000259" key="4">
    <source>
        <dbReference type="Pfam" id="PF00294"/>
    </source>
</evidence>
<dbReference type="eggNOG" id="COG0524">
    <property type="taxonomic scope" value="Bacteria"/>
</dbReference>
<reference evidence="5 6" key="1">
    <citation type="submission" date="2008-08" db="EMBL/GenBank/DDBJ databases">
        <title>Draft genome sequence of Bacteroides plebeius (DSM 17135).</title>
        <authorList>
            <person name="Sudarsanam P."/>
            <person name="Ley R."/>
            <person name="Guruge J."/>
            <person name="Turnbaugh P.J."/>
            <person name="Mahowald M."/>
            <person name="Liep D."/>
            <person name="Gordon J."/>
        </authorList>
    </citation>
    <scope>NUCLEOTIDE SEQUENCE [LARGE SCALE GENOMIC DNA]</scope>
    <source>
        <strain evidence="6">DSM 17135 / JCM 12973 / M2</strain>
    </source>
</reference>
<keyword evidence="2" id="KW-0808">Transferase</keyword>
<dbReference type="Gene3D" id="3.40.1190.20">
    <property type="match status" value="1"/>
</dbReference>
<evidence type="ECO:0000313" key="6">
    <source>
        <dbReference type="Proteomes" id="UP000003452"/>
    </source>
</evidence>
<dbReference type="HOGENOM" id="CLU_065902_2_1_10"/>
<dbReference type="InterPro" id="IPR029056">
    <property type="entry name" value="Ribokinase-like"/>
</dbReference>
<dbReference type="SUPFAM" id="SSF53613">
    <property type="entry name" value="Ribokinase-like"/>
    <property type="match status" value="1"/>
</dbReference>
<name>B5D0X3_PHOPM</name>
<evidence type="ECO:0000256" key="3">
    <source>
        <dbReference type="ARBA" id="ARBA00022777"/>
    </source>
</evidence>
<accession>B5D0X3</accession>
<dbReference type="PANTHER" id="PTHR43085">
    <property type="entry name" value="HEXOKINASE FAMILY MEMBER"/>
    <property type="match status" value="1"/>
</dbReference>
<dbReference type="AlphaFoldDB" id="B5D0X3"/>
<reference evidence="5 6" key="2">
    <citation type="submission" date="2008-08" db="EMBL/GenBank/DDBJ databases">
        <authorList>
            <person name="Fulton L."/>
            <person name="Clifton S."/>
            <person name="Fulton B."/>
            <person name="Xu J."/>
            <person name="Minx P."/>
            <person name="Pepin K.H."/>
            <person name="Johnson M."/>
            <person name="Thiruvilangam P."/>
            <person name="Bhonagiri V."/>
            <person name="Nash W.E."/>
            <person name="Mardis E.R."/>
            <person name="Wilson R.K."/>
        </authorList>
    </citation>
    <scope>NUCLEOTIDE SEQUENCE [LARGE SCALE GENOMIC DNA]</scope>
    <source>
        <strain evidence="6">DSM 17135 / JCM 12973 / M2</strain>
    </source>
</reference>